<evidence type="ECO:0000256" key="5">
    <source>
        <dbReference type="SAM" id="Phobius"/>
    </source>
</evidence>
<dbReference type="SUPFAM" id="SSF144232">
    <property type="entry name" value="HIT/MYND zinc finger-like"/>
    <property type="match status" value="1"/>
</dbReference>
<keyword evidence="5" id="KW-1133">Transmembrane helix</keyword>
<gene>
    <name evidence="7" type="ORF">RHSIM_Rhsim12G0051800</name>
</gene>
<dbReference type="EMBL" id="WJXA01000012">
    <property type="protein sequence ID" value="KAF7123995.1"/>
    <property type="molecule type" value="Genomic_DNA"/>
</dbReference>
<keyword evidence="5" id="KW-0812">Transmembrane</keyword>
<keyword evidence="1" id="KW-0479">Metal-binding</keyword>
<evidence type="ECO:0000256" key="2">
    <source>
        <dbReference type="ARBA" id="ARBA00022771"/>
    </source>
</evidence>
<name>A0A834L8V0_RHOSS</name>
<dbReference type="GO" id="GO:0008270">
    <property type="term" value="F:zinc ion binding"/>
    <property type="evidence" value="ECO:0007669"/>
    <property type="project" value="UniProtKB-KW"/>
</dbReference>
<keyword evidence="5" id="KW-0472">Membrane</keyword>
<organism evidence="7 8">
    <name type="scientific">Rhododendron simsii</name>
    <name type="common">Sims's rhododendron</name>
    <dbReference type="NCBI Taxonomy" id="118357"/>
    <lineage>
        <taxon>Eukaryota</taxon>
        <taxon>Viridiplantae</taxon>
        <taxon>Streptophyta</taxon>
        <taxon>Embryophyta</taxon>
        <taxon>Tracheophyta</taxon>
        <taxon>Spermatophyta</taxon>
        <taxon>Magnoliopsida</taxon>
        <taxon>eudicotyledons</taxon>
        <taxon>Gunneridae</taxon>
        <taxon>Pentapetalae</taxon>
        <taxon>asterids</taxon>
        <taxon>Ericales</taxon>
        <taxon>Ericaceae</taxon>
        <taxon>Ericoideae</taxon>
        <taxon>Rhodoreae</taxon>
        <taxon>Rhododendron</taxon>
    </lineage>
</organism>
<keyword evidence="2 4" id="KW-0863">Zinc-finger</keyword>
<evidence type="ECO:0000256" key="3">
    <source>
        <dbReference type="ARBA" id="ARBA00022833"/>
    </source>
</evidence>
<dbReference type="Pfam" id="PF01753">
    <property type="entry name" value="zf-MYND"/>
    <property type="match status" value="1"/>
</dbReference>
<dbReference type="InterPro" id="IPR046824">
    <property type="entry name" value="Mss51-like_C"/>
</dbReference>
<dbReference type="PROSITE" id="PS50865">
    <property type="entry name" value="ZF_MYND_2"/>
    <property type="match status" value="1"/>
</dbReference>
<dbReference type="PANTHER" id="PTHR47570">
    <property type="entry name" value="ZINC ION BINDING PROTEIN"/>
    <property type="match status" value="1"/>
</dbReference>
<dbReference type="OrthoDB" id="5282002at2759"/>
<feature type="transmembrane region" description="Helical" evidence="5">
    <location>
        <begin position="229"/>
        <end position="248"/>
    </location>
</feature>
<evidence type="ECO:0000256" key="4">
    <source>
        <dbReference type="PROSITE-ProRule" id="PRU00134"/>
    </source>
</evidence>
<dbReference type="Proteomes" id="UP000626092">
    <property type="component" value="Unassembled WGS sequence"/>
</dbReference>
<sequence length="466" mass="52188">MECAGKGSGGRCVGPPTRRCGRCGAVSYCSVTHQVSHWSVHKEECERLEEQMERANLLKEFPFTFSQEATVEVCEKRETRCSFLAKRGVHRVGMWMFECSCGASIDLSDLSRLIESWNLSSICCPCRGPSLPTPKHLLSWKEYYEWRCIPFYSPVALLLHWPLTLYHAIRLVAARNLIPEFNNDLYIHYLGPDKELAQLAVFGELNSLFPGLQVHVELVGPAIPGSRSVAYLFILILSVITACFIIRLSVPDVPVVINCCLPDAEILVQFGIVEVKNFSRVKSWLLVLSDGERIDLHGYAHCIETDCICQSPSENQSLLASGKSSVVRLRLHSGCYHDRYGDITKESLPHLVIAPNAGVAAFMSWLPTIVLLYLLVIFFSGFLFFVGFDLLNFTSALQELIKAINVPAVFSDYCEEAAHLAARCISSVTYRPPSIPIQLNPFRQPMVVEDSALFLPCYSNCFIFGM</sequence>
<proteinExistence type="predicted"/>
<comment type="caution">
    <text evidence="7">The sequence shown here is derived from an EMBL/GenBank/DDBJ whole genome shotgun (WGS) entry which is preliminary data.</text>
</comment>
<evidence type="ECO:0000259" key="6">
    <source>
        <dbReference type="PROSITE" id="PS50865"/>
    </source>
</evidence>
<dbReference type="AlphaFoldDB" id="A0A834L8V0"/>
<reference evidence="7" key="1">
    <citation type="submission" date="2019-11" db="EMBL/GenBank/DDBJ databases">
        <authorList>
            <person name="Liu Y."/>
            <person name="Hou J."/>
            <person name="Li T.-Q."/>
            <person name="Guan C.-H."/>
            <person name="Wu X."/>
            <person name="Wu H.-Z."/>
            <person name="Ling F."/>
            <person name="Zhang R."/>
            <person name="Shi X.-G."/>
            <person name="Ren J.-P."/>
            <person name="Chen E.-F."/>
            <person name="Sun J.-M."/>
        </authorList>
    </citation>
    <scope>NUCLEOTIDE SEQUENCE</scope>
    <source>
        <strain evidence="7">Adult_tree_wgs_1</strain>
        <tissue evidence="7">Leaves</tissue>
    </source>
</reference>
<keyword evidence="3" id="KW-0862">Zinc</keyword>
<evidence type="ECO:0000256" key="1">
    <source>
        <dbReference type="ARBA" id="ARBA00022723"/>
    </source>
</evidence>
<evidence type="ECO:0000313" key="7">
    <source>
        <dbReference type="EMBL" id="KAF7123995.1"/>
    </source>
</evidence>
<dbReference type="PANTHER" id="PTHR47570:SF1">
    <property type="entry name" value="ZINC ION BINDING PROTEIN"/>
    <property type="match status" value="1"/>
</dbReference>
<dbReference type="Pfam" id="PF20179">
    <property type="entry name" value="MSS51_C"/>
    <property type="match status" value="1"/>
</dbReference>
<accession>A0A834L8V0</accession>
<protein>
    <recommendedName>
        <fullName evidence="6">MYND-type domain-containing protein</fullName>
    </recommendedName>
</protein>
<keyword evidence="8" id="KW-1185">Reference proteome</keyword>
<dbReference type="Gene3D" id="6.10.140.2220">
    <property type="match status" value="1"/>
</dbReference>
<evidence type="ECO:0000313" key="8">
    <source>
        <dbReference type="Proteomes" id="UP000626092"/>
    </source>
</evidence>
<feature type="domain" description="MYND-type" evidence="6">
    <location>
        <begin position="1"/>
        <end position="45"/>
    </location>
</feature>
<dbReference type="InterPro" id="IPR002893">
    <property type="entry name" value="Znf_MYND"/>
</dbReference>
<feature type="transmembrane region" description="Helical" evidence="5">
    <location>
        <begin position="372"/>
        <end position="393"/>
    </location>
</feature>